<dbReference type="Proteomes" id="UP001143910">
    <property type="component" value="Unassembled WGS sequence"/>
</dbReference>
<evidence type="ECO:0000313" key="1">
    <source>
        <dbReference type="EMBL" id="KAJ2983656.1"/>
    </source>
</evidence>
<name>A0ACC1NXR2_9HYPO</name>
<sequence length="594" mass="66225">MPPRQRTRNVVFDFTHYSSKPQHQDPMPMNIAQYACLGCREAKRKCDRITPECTLCQLKDITCVYVRRKKRSTFRSKLTDGLNSPPQIPQLPNTPSPSQASSTQSTHILDAYVGEIQQQNIVAEHFLDPEIFKHSLLQLPALQIDSVLTNEISTAVGSIRDIQTTAQRYFATVHIWMPIVSKIQFSGLLLRRLTHNRAEVHLLILAMRLSSDIVSSPRTDLYEMTKWYQHNVENSGILSLLVLQANVLITCYEFGHGIYPAAFLSIARCARYAAALAVDSTITDHVEPKAQGLDQEECRRVWWAILALDRFMSLPDPKRRLITPDPDSTSYIPNDDRKWDDGTAVLKSAHRLNTADDLELGRFARLCQTAHLLSLVIRAIAEGSDEVAQLRRTLYALVNVSKLEADIRGVEPCTQLVATYGAILVLENPNPFQNGSLSPWPFYADDALSLESSSVLDALIKAAEKISGLYESFGDKVSPFILFVCYKAASIFLERAFVENPDGDAVHQLSIVKNFLKLLSGRWLVAAPPILIQESQSCLGVAACVRVSGGVRMGSAECGGAWQLATYLQAIVGEWRYQHSGADEAAHEHAHNMI</sequence>
<organism evidence="1 2">
    <name type="scientific">Zarea fungicola</name>
    <dbReference type="NCBI Taxonomy" id="93591"/>
    <lineage>
        <taxon>Eukaryota</taxon>
        <taxon>Fungi</taxon>
        <taxon>Dikarya</taxon>
        <taxon>Ascomycota</taxon>
        <taxon>Pezizomycotina</taxon>
        <taxon>Sordariomycetes</taxon>
        <taxon>Hypocreomycetidae</taxon>
        <taxon>Hypocreales</taxon>
        <taxon>Cordycipitaceae</taxon>
        <taxon>Zarea</taxon>
    </lineage>
</organism>
<comment type="caution">
    <text evidence="1">The sequence shown here is derived from an EMBL/GenBank/DDBJ whole genome shotgun (WGS) entry which is preliminary data.</text>
</comment>
<proteinExistence type="predicted"/>
<dbReference type="EMBL" id="JANJQO010000021">
    <property type="protein sequence ID" value="KAJ2983656.1"/>
    <property type="molecule type" value="Genomic_DNA"/>
</dbReference>
<gene>
    <name evidence="1" type="ORF">NQ176_g533</name>
</gene>
<protein>
    <submittedName>
        <fullName evidence="1">Uncharacterized protein</fullName>
    </submittedName>
</protein>
<accession>A0ACC1NXR2</accession>
<evidence type="ECO:0000313" key="2">
    <source>
        <dbReference type="Proteomes" id="UP001143910"/>
    </source>
</evidence>
<reference evidence="1" key="1">
    <citation type="submission" date="2022-08" db="EMBL/GenBank/DDBJ databases">
        <title>Genome Sequence of Lecanicillium fungicola.</title>
        <authorList>
            <person name="Buettner E."/>
        </authorList>
    </citation>
    <scope>NUCLEOTIDE SEQUENCE</scope>
    <source>
        <strain evidence="1">Babe33</strain>
    </source>
</reference>
<keyword evidence="2" id="KW-1185">Reference proteome</keyword>